<name>R4G838_RHOPR</name>
<evidence type="ECO:0000313" key="10">
    <source>
        <dbReference type="Proteomes" id="UP000015103"/>
    </source>
</evidence>
<dbReference type="GeneID" id="141451330"/>
<evidence type="ECO:0000256" key="5">
    <source>
        <dbReference type="ARBA" id="ARBA00023242"/>
    </source>
</evidence>
<dbReference type="Pfam" id="PF10228">
    <property type="entry name" value="HPF1"/>
    <property type="match status" value="1"/>
</dbReference>
<keyword evidence="10" id="KW-1185">Reference proteome</keyword>
<feature type="region of interest" description="Disordered" evidence="6">
    <location>
        <begin position="20"/>
        <end position="51"/>
    </location>
</feature>
<reference evidence="8" key="1">
    <citation type="submission" date="2013-04" db="EMBL/GenBank/DDBJ databases">
        <title>An insight into the transcriptome of the digestive tract of the blood sucking bug, Rhodnius prolixus.</title>
        <authorList>
            <person name="Ribeiro J.M.C."/>
            <person name="Genta F.A."/>
            <person name="Sorgine M.H.F."/>
            <person name="Paiva-Silva G.O."/>
            <person name="Majerowicz D."/>
            <person name="Medeiros M."/>
            <person name="Koerich L."/>
            <person name="Terra W.R."/>
            <person name="Ferreira C."/>
            <person name="Pimentel A.C."/>
            <person name="Bisch P.M."/>
            <person name="Diniz M.M.P."/>
            <person name="Nascimento R."/>
            <person name="Salmon D."/>
            <person name="Silber A.M."/>
            <person name="Alves M."/>
            <person name="Oliveira M.F."/>
            <person name="Gondim K.C."/>
            <person name="Silva Neto M.A.C."/>
            <person name="Atella G.C."/>
            <person name="Araujo H."/>
            <person name="Dias F.S."/>
            <person name="Polycarpo C.R."/>
            <person name="Fampa P."/>
            <person name="Melo A.C."/>
            <person name="Tanaka A.S."/>
            <person name="Balczun C."/>
            <person name="Oliveira J.H.M."/>
            <person name="Goncalves R."/>
            <person name="Lazoski C."/>
            <person name="Pereira M.A."/>
            <person name="Rivera-Pomar R."/>
            <person name="Diambra L."/>
            <person name="Schaub G.A."/>
            <person name="Garcia E.S."/>
            <person name="Azambuja P."/>
            <person name="Braz G.R.C."/>
            <person name="Oliveira P.L."/>
        </authorList>
    </citation>
    <scope>NUCLEOTIDE SEQUENCE</scope>
</reference>
<dbReference type="AlphaFoldDB" id="R4G838"/>
<evidence type="ECO:0000259" key="7">
    <source>
        <dbReference type="Pfam" id="PF10283"/>
    </source>
</evidence>
<evidence type="ECO:0000256" key="2">
    <source>
        <dbReference type="ARBA" id="ARBA00004286"/>
    </source>
</evidence>
<dbReference type="RefSeq" id="XP_073978719.1">
    <property type="nucleotide sequence ID" value="XM_074122618.1"/>
</dbReference>
<dbReference type="STRING" id="13249.R4G838"/>
<feature type="domain" description="PBZ-type" evidence="7">
    <location>
        <begin position="4"/>
        <end position="26"/>
    </location>
</feature>
<reference evidence="10" key="2">
    <citation type="submission" date="2015-04" db="EMBL/GenBank/DDBJ databases">
        <authorList>
            <person name="Wilson R.K."/>
            <person name="Warren W."/>
            <person name="Dotson E."/>
            <person name="Oliveira P.L."/>
        </authorList>
    </citation>
    <scope>NUCLEOTIDE SEQUENCE</scope>
</reference>
<dbReference type="OMA" id="HKELHML"/>
<dbReference type="InterPro" id="IPR019361">
    <property type="entry name" value="HPF1"/>
</dbReference>
<comment type="similarity">
    <text evidence="3">Belongs to the HPF1 family.</text>
</comment>
<evidence type="ECO:0000256" key="3">
    <source>
        <dbReference type="ARBA" id="ARBA00010803"/>
    </source>
</evidence>
<proteinExistence type="evidence at transcript level"/>
<dbReference type="EnsemblMetazoa" id="RPRC008378-RA">
    <property type="protein sequence ID" value="RPRC008378-PA"/>
    <property type="gene ID" value="RPRC008378"/>
</dbReference>
<evidence type="ECO:0000313" key="8">
    <source>
        <dbReference type="EMBL" id="JAA75863.1"/>
    </source>
</evidence>
<protein>
    <submittedName>
        <fullName evidence="9">Zf-CCHH domain-containing protein</fullName>
    </submittedName>
</protein>
<dbReference type="GO" id="GO:0006974">
    <property type="term" value="P:DNA damage response"/>
    <property type="evidence" value="ECO:0007669"/>
    <property type="project" value="InterPro"/>
</dbReference>
<dbReference type="GO" id="GO:0005694">
    <property type="term" value="C:chromosome"/>
    <property type="evidence" value="ECO:0007669"/>
    <property type="project" value="UniProtKB-SubCell"/>
</dbReference>
<dbReference type="PANTHER" id="PTHR13386">
    <property type="entry name" value="HISTONE PARYLATION FACTOR 1"/>
    <property type="match status" value="1"/>
</dbReference>
<sequence>MDNRSACKYGENCYQKNPEHLKKYKHKGRNENDSKSPSKKFKSTVDGAETSTDLAPDEHQMVIVTDLPQDTKEKIRLLFLVEMPDDFYEFYEFCKSISPASPRKALKPLNLELVGPFDVLNGAIMKCTKETALRHYRYFYDPPEFQTLLKGDEKEQLHYGYFRDDPKEFPCCVARNKAAVSPAISCVAGNLFGTVNVHAEEVKGTADIFRKMQIQKIQSALVKWAKQKKFTLDTVTASIKARRSKVVAKTFNGIGVVVPYDKKTDVGYRPLAVSDDELKQILKKIASANTNSEQDVAWSKLQPVITAANIANDECDFGTSLELGLDMFAFGEESLHATIEQVLCTTYNLLQRNNFADILRAHLKSRKRDSNLNTII</sequence>
<comment type="subcellular location">
    <subcellularLocation>
        <location evidence="2">Chromosome</location>
    </subcellularLocation>
    <subcellularLocation>
        <location evidence="1">Nucleus</location>
    </subcellularLocation>
</comment>
<keyword evidence="5" id="KW-0539">Nucleus</keyword>
<dbReference type="PANTHER" id="PTHR13386:SF1">
    <property type="entry name" value="HISTONE PARYLATION FACTOR 1"/>
    <property type="match status" value="1"/>
</dbReference>
<dbReference type="EMBL" id="ACPB03013305">
    <property type="status" value="NOT_ANNOTATED_CDS"/>
    <property type="molecule type" value="Genomic_DNA"/>
</dbReference>
<dbReference type="eggNOG" id="KOG3952">
    <property type="taxonomic scope" value="Eukaryota"/>
</dbReference>
<dbReference type="VEuPathDB" id="VectorBase:RPRC008378"/>
<dbReference type="InterPro" id="IPR019406">
    <property type="entry name" value="APLF_PBZ"/>
</dbReference>
<dbReference type="GO" id="GO:0072572">
    <property type="term" value="F:poly-ADP-D-ribose binding"/>
    <property type="evidence" value="ECO:0007669"/>
    <property type="project" value="TreeGrafter"/>
</dbReference>
<evidence type="ECO:0000256" key="6">
    <source>
        <dbReference type="SAM" id="MobiDB-lite"/>
    </source>
</evidence>
<dbReference type="EMBL" id="GAHY01001647">
    <property type="protein sequence ID" value="JAA75863.1"/>
    <property type="molecule type" value="mRNA"/>
</dbReference>
<dbReference type="Proteomes" id="UP000015103">
    <property type="component" value="Unassembled WGS sequence"/>
</dbReference>
<evidence type="ECO:0000256" key="1">
    <source>
        <dbReference type="ARBA" id="ARBA00004123"/>
    </source>
</evidence>
<evidence type="ECO:0000256" key="4">
    <source>
        <dbReference type="ARBA" id="ARBA00022454"/>
    </source>
</evidence>
<accession>R4G838</accession>
<organism evidence="8">
    <name type="scientific">Rhodnius prolixus</name>
    <name type="common">Triatomid bug</name>
    <dbReference type="NCBI Taxonomy" id="13249"/>
    <lineage>
        <taxon>Eukaryota</taxon>
        <taxon>Metazoa</taxon>
        <taxon>Ecdysozoa</taxon>
        <taxon>Arthropoda</taxon>
        <taxon>Hexapoda</taxon>
        <taxon>Insecta</taxon>
        <taxon>Pterygota</taxon>
        <taxon>Neoptera</taxon>
        <taxon>Paraneoptera</taxon>
        <taxon>Hemiptera</taxon>
        <taxon>Heteroptera</taxon>
        <taxon>Panheteroptera</taxon>
        <taxon>Cimicomorpha</taxon>
        <taxon>Reduviidae</taxon>
        <taxon>Triatominae</taxon>
        <taxon>Rhodnius</taxon>
    </lineage>
</organism>
<dbReference type="Pfam" id="PF10283">
    <property type="entry name" value="zf-CCHH"/>
    <property type="match status" value="1"/>
</dbReference>
<dbReference type="HOGENOM" id="CLU_053037_0_0_1"/>
<dbReference type="GO" id="GO:0042393">
    <property type="term" value="F:histone binding"/>
    <property type="evidence" value="ECO:0007669"/>
    <property type="project" value="InterPro"/>
</dbReference>
<evidence type="ECO:0000313" key="9">
    <source>
        <dbReference type="EnsemblMetazoa" id="RPRC008378-PA"/>
    </source>
</evidence>
<dbReference type="GO" id="GO:0005634">
    <property type="term" value="C:nucleus"/>
    <property type="evidence" value="ECO:0007669"/>
    <property type="project" value="UniProtKB-SubCell"/>
</dbReference>
<reference evidence="9" key="3">
    <citation type="submission" date="2015-05" db="UniProtKB">
        <authorList>
            <consortium name="EnsemblMetazoa"/>
        </authorList>
    </citation>
    <scope>IDENTIFICATION</scope>
</reference>
<keyword evidence="4" id="KW-0158">Chromosome</keyword>